<keyword evidence="2 11" id="KW-0813">Transport</keyword>
<dbReference type="PROSITE" id="PS51257">
    <property type="entry name" value="PROKAR_LIPOPROTEIN"/>
    <property type="match status" value="1"/>
</dbReference>
<dbReference type="PROSITE" id="PS52016">
    <property type="entry name" value="TONB_DEPENDENT_REC_3"/>
    <property type="match status" value="1"/>
</dbReference>
<protein>
    <submittedName>
        <fullName evidence="17">TonB-dependent receptor</fullName>
    </submittedName>
</protein>
<keyword evidence="5 11" id="KW-0812">Transmembrane</keyword>
<keyword evidence="7" id="KW-0406">Ion transport</keyword>
<dbReference type="AlphaFoldDB" id="A0A3N4EEZ5"/>
<reference evidence="19" key="2">
    <citation type="submission" date="2018-11" db="EMBL/GenBank/DDBJ databases">
        <title>Shewanella sp. R106.</title>
        <authorList>
            <person name="Hwang Y.J."/>
            <person name="Hwang C.Y."/>
        </authorList>
    </citation>
    <scope>NUCLEOTIDE SEQUENCE [LARGE SCALE GENOMIC DNA]</scope>
    <source>
        <strain evidence="19">R106</strain>
    </source>
</reference>
<keyword evidence="4" id="KW-0410">Iron transport</keyword>
<dbReference type="InterPro" id="IPR000531">
    <property type="entry name" value="Beta-barrel_TonB"/>
</dbReference>
<keyword evidence="18" id="KW-1185">Reference proteome</keyword>
<comment type="similarity">
    <text evidence="11 12">Belongs to the TonB-dependent receptor family.</text>
</comment>
<dbReference type="SUPFAM" id="SSF56935">
    <property type="entry name" value="Porins"/>
    <property type="match status" value="1"/>
</dbReference>
<dbReference type="Pfam" id="PF00593">
    <property type="entry name" value="TonB_dep_Rec_b-barrel"/>
    <property type="match status" value="1"/>
</dbReference>
<evidence type="ECO:0000256" key="9">
    <source>
        <dbReference type="ARBA" id="ARBA00023136"/>
    </source>
</evidence>
<feature type="chain" id="PRO_5018223939" evidence="13">
    <location>
        <begin position="31"/>
        <end position="790"/>
    </location>
</feature>
<dbReference type="InterPro" id="IPR037066">
    <property type="entry name" value="Plug_dom_sf"/>
</dbReference>
<dbReference type="InterPro" id="IPR039426">
    <property type="entry name" value="TonB-dep_rcpt-like"/>
</dbReference>
<keyword evidence="3 11" id="KW-1134">Transmembrane beta strand</keyword>
<evidence type="ECO:0000313" key="18">
    <source>
        <dbReference type="Proteomes" id="UP000273778"/>
    </source>
</evidence>
<evidence type="ECO:0000259" key="14">
    <source>
        <dbReference type="Pfam" id="PF00593"/>
    </source>
</evidence>
<dbReference type="KEGG" id="spsr:EGC80_10865"/>
<evidence type="ECO:0000256" key="6">
    <source>
        <dbReference type="ARBA" id="ARBA00023004"/>
    </source>
</evidence>
<keyword evidence="6" id="KW-0408">Iron</keyword>
<keyword evidence="9 11" id="KW-0472">Membrane</keyword>
<evidence type="ECO:0000256" key="5">
    <source>
        <dbReference type="ARBA" id="ARBA00022692"/>
    </source>
</evidence>
<evidence type="ECO:0000256" key="4">
    <source>
        <dbReference type="ARBA" id="ARBA00022496"/>
    </source>
</evidence>
<evidence type="ECO:0000313" key="19">
    <source>
        <dbReference type="Proteomes" id="UP000278855"/>
    </source>
</evidence>
<reference evidence="17" key="3">
    <citation type="submission" date="2018-11" db="EMBL/GenBank/DDBJ databases">
        <authorList>
            <person name="Hwang Y.J."/>
            <person name="Hwang C.Y."/>
        </authorList>
    </citation>
    <scope>NUCLEOTIDE SEQUENCE</scope>
    <source>
        <strain evidence="17">R106</strain>
    </source>
</reference>
<organism evidence="17 19">
    <name type="scientific">Shewanella psychromarinicola</name>
    <dbReference type="NCBI Taxonomy" id="2487742"/>
    <lineage>
        <taxon>Bacteria</taxon>
        <taxon>Pseudomonadati</taxon>
        <taxon>Pseudomonadota</taxon>
        <taxon>Gammaproteobacteria</taxon>
        <taxon>Alteromonadales</taxon>
        <taxon>Shewanellaceae</taxon>
        <taxon>Shewanella</taxon>
    </lineage>
</organism>
<dbReference type="PANTHER" id="PTHR32552:SF81">
    <property type="entry name" value="TONB-DEPENDENT OUTER MEMBRANE RECEPTOR"/>
    <property type="match status" value="1"/>
</dbReference>
<feature type="signal peptide" evidence="13">
    <location>
        <begin position="1"/>
        <end position="30"/>
    </location>
</feature>
<dbReference type="GO" id="GO:0006826">
    <property type="term" value="P:iron ion transport"/>
    <property type="evidence" value="ECO:0007669"/>
    <property type="project" value="UniProtKB-KW"/>
</dbReference>
<sequence length="790" mass="87462">MFSSKLNSITSAMRLAVLVPATFACLSVSADEAGEIDTTNIERIMVTGQKIARSVQETTTSVAVLTEKQLEQENINDFREVLINTANTHTSENRSFSIRGIDGFNVSGGGNSFLASVYVDGAPLPERMIYGGGFSTWDAKQIEVLRGPQSTLQGRNALAGAVIMTTQTPTQEWEGKYQLTAGQNGQQEIGVAIGGGLIEDELAFRFSGEKKEIDGYNENLTRNETADFHDDETYRLKFLYQPLALPEFSAQLGYTYADSTYGNTAIEIAEGEDPFSNRHSFNNDERNETINANMLVLELNYDLNDIWSLGSYTSWSAVDTDYKWDSDFLALAGSVFPEDTGSSTYYKNTTDSLSQELRLTFEYDNLSGVIGGYFFKTEIDDNTNGLSNLKLNRLGLTSDVLQARYGLSEPIADLVVGQYAEFNPAHTSQLSSSQQTISSYALFADGVWNVTDKWDIFAGLRFDHESQETQNGAKYVILNKDKMPDPANYIGTPYEAISPLIAGINKMFTDLASNASQMTPQIDTDFNTVLPKIGVSYNWSEDLITSVSFQKGYRSGGVGINGARAEVFEYDPEFTYNYEFSLRSTWLNGDLVANANLFYVDWRDQQVAVQLSPNRYDTKTVNAGQSSVKGFEVELNYQLNDELALYASFGQAKSEFIDFVISIPTETGAIVNDLSGRQFTAPEWTGNVGATYTADSGIFANLNANYASGAPNRVNPYRNGLKEGDAEFDLQNDSRTLVNMQLGYEWQDIGLYLQGKNLFDEEYITTNFTRTPSLGAPRQVALTLRGQFSL</sequence>
<dbReference type="GO" id="GO:0009279">
    <property type="term" value="C:cell outer membrane"/>
    <property type="evidence" value="ECO:0007669"/>
    <property type="project" value="UniProtKB-SubCell"/>
</dbReference>
<keyword evidence="8 12" id="KW-0798">TonB box</keyword>
<evidence type="ECO:0000256" key="7">
    <source>
        <dbReference type="ARBA" id="ARBA00023065"/>
    </source>
</evidence>
<dbReference type="Proteomes" id="UP000273778">
    <property type="component" value="Chromosome"/>
</dbReference>
<evidence type="ECO:0000256" key="12">
    <source>
        <dbReference type="RuleBase" id="RU003357"/>
    </source>
</evidence>
<dbReference type="EMBL" id="RKKB01000002">
    <property type="protein sequence ID" value="RPA32820.1"/>
    <property type="molecule type" value="Genomic_DNA"/>
</dbReference>
<dbReference type="Gene3D" id="2.40.170.20">
    <property type="entry name" value="TonB-dependent receptor, beta-barrel domain"/>
    <property type="match status" value="1"/>
</dbReference>
<evidence type="ECO:0000256" key="11">
    <source>
        <dbReference type="PROSITE-ProRule" id="PRU01360"/>
    </source>
</evidence>
<gene>
    <name evidence="17" type="ORF">EGC77_05450</name>
    <name evidence="16" type="ORF">EGC80_10865</name>
</gene>
<evidence type="ECO:0000313" key="16">
    <source>
        <dbReference type="EMBL" id="AZG35374.1"/>
    </source>
</evidence>
<keyword evidence="10 11" id="KW-0998">Cell outer membrane</keyword>
<keyword evidence="13" id="KW-0732">Signal</keyword>
<dbReference type="OrthoDB" id="7051185at2"/>
<evidence type="ECO:0000256" key="1">
    <source>
        <dbReference type="ARBA" id="ARBA00004571"/>
    </source>
</evidence>
<dbReference type="InterPro" id="IPR036942">
    <property type="entry name" value="Beta-barrel_TonB_sf"/>
</dbReference>
<dbReference type="EMBL" id="CP034073">
    <property type="protein sequence ID" value="AZG35374.1"/>
    <property type="molecule type" value="Genomic_DNA"/>
</dbReference>
<feature type="domain" description="TonB-dependent receptor-like beta-barrel" evidence="14">
    <location>
        <begin position="257"/>
        <end position="758"/>
    </location>
</feature>
<evidence type="ECO:0000313" key="17">
    <source>
        <dbReference type="EMBL" id="RPA32820.1"/>
    </source>
</evidence>
<keyword evidence="17" id="KW-0675">Receptor</keyword>
<evidence type="ECO:0000256" key="13">
    <source>
        <dbReference type="SAM" id="SignalP"/>
    </source>
</evidence>
<evidence type="ECO:0000256" key="3">
    <source>
        <dbReference type="ARBA" id="ARBA00022452"/>
    </source>
</evidence>
<evidence type="ECO:0000256" key="10">
    <source>
        <dbReference type="ARBA" id="ARBA00023237"/>
    </source>
</evidence>
<dbReference type="RefSeq" id="WP_124012154.1">
    <property type="nucleotide sequence ID" value="NZ_CP034073.1"/>
</dbReference>
<evidence type="ECO:0000256" key="8">
    <source>
        <dbReference type="ARBA" id="ARBA00023077"/>
    </source>
</evidence>
<accession>A0A3N4EEZ5</accession>
<evidence type="ECO:0000259" key="15">
    <source>
        <dbReference type="Pfam" id="PF07715"/>
    </source>
</evidence>
<comment type="subcellular location">
    <subcellularLocation>
        <location evidence="1 11">Cell outer membrane</location>
        <topology evidence="1 11">Multi-pass membrane protein</topology>
    </subcellularLocation>
</comment>
<proteinExistence type="inferred from homology"/>
<feature type="domain" description="TonB-dependent receptor plug" evidence="15">
    <location>
        <begin position="55"/>
        <end position="161"/>
    </location>
</feature>
<dbReference type="Proteomes" id="UP000278855">
    <property type="component" value="Unassembled WGS sequence"/>
</dbReference>
<dbReference type="PANTHER" id="PTHR32552">
    <property type="entry name" value="FERRICHROME IRON RECEPTOR-RELATED"/>
    <property type="match status" value="1"/>
</dbReference>
<dbReference type="InterPro" id="IPR012910">
    <property type="entry name" value="Plug_dom"/>
</dbReference>
<evidence type="ECO:0000256" key="2">
    <source>
        <dbReference type="ARBA" id="ARBA00022448"/>
    </source>
</evidence>
<name>A0A3N4EEZ5_9GAMM</name>
<reference evidence="16 18" key="1">
    <citation type="submission" date="2018-11" db="EMBL/GenBank/DDBJ databases">
        <title>Shewanella sp. M2.</title>
        <authorList>
            <person name="Hwang Y.J."/>
            <person name="Hwang C.Y."/>
        </authorList>
    </citation>
    <scope>NUCLEOTIDE SEQUENCE [LARGE SCALE GENOMIC DNA]</scope>
    <source>
        <strain evidence="16 18">M2</strain>
    </source>
</reference>
<dbReference type="Pfam" id="PF07715">
    <property type="entry name" value="Plug"/>
    <property type="match status" value="1"/>
</dbReference>
<dbReference type="Gene3D" id="2.170.130.10">
    <property type="entry name" value="TonB-dependent receptor, plug domain"/>
    <property type="match status" value="1"/>
</dbReference>